<accession>A0A0V1GJ98</accession>
<gene>
    <name evidence="1" type="ORF">T11_17369</name>
</gene>
<protein>
    <submittedName>
        <fullName evidence="1">Uncharacterized protein</fullName>
    </submittedName>
</protein>
<organism evidence="1 2">
    <name type="scientific">Trichinella zimbabwensis</name>
    <dbReference type="NCBI Taxonomy" id="268475"/>
    <lineage>
        <taxon>Eukaryota</taxon>
        <taxon>Metazoa</taxon>
        <taxon>Ecdysozoa</taxon>
        <taxon>Nematoda</taxon>
        <taxon>Enoplea</taxon>
        <taxon>Dorylaimia</taxon>
        <taxon>Trichinellida</taxon>
        <taxon>Trichinellidae</taxon>
        <taxon>Trichinella</taxon>
    </lineage>
</organism>
<dbReference type="EMBL" id="JYDP01001456">
    <property type="protein sequence ID" value="KRY98305.1"/>
    <property type="molecule type" value="Genomic_DNA"/>
</dbReference>
<reference evidence="1 2" key="1">
    <citation type="submission" date="2015-01" db="EMBL/GenBank/DDBJ databases">
        <title>Evolution of Trichinella species and genotypes.</title>
        <authorList>
            <person name="Korhonen P.K."/>
            <person name="Edoardo P."/>
            <person name="Giuseppe L.R."/>
            <person name="Gasser R.B."/>
        </authorList>
    </citation>
    <scope>NUCLEOTIDE SEQUENCE [LARGE SCALE GENOMIC DNA]</scope>
    <source>
        <strain evidence="1">ISS1029</strain>
    </source>
</reference>
<evidence type="ECO:0000313" key="2">
    <source>
        <dbReference type="Proteomes" id="UP000055024"/>
    </source>
</evidence>
<name>A0A0V1GJ98_9BILA</name>
<evidence type="ECO:0000313" key="1">
    <source>
        <dbReference type="EMBL" id="KRY98305.1"/>
    </source>
</evidence>
<dbReference type="Proteomes" id="UP000055024">
    <property type="component" value="Unassembled WGS sequence"/>
</dbReference>
<proteinExistence type="predicted"/>
<keyword evidence="2" id="KW-1185">Reference proteome</keyword>
<dbReference type="AlphaFoldDB" id="A0A0V1GJ98"/>
<sequence length="35" mass="4169">METLTGFECHQFIQAFSWATCRHEDASCRFIAFRK</sequence>
<comment type="caution">
    <text evidence="1">The sequence shown here is derived from an EMBL/GenBank/DDBJ whole genome shotgun (WGS) entry which is preliminary data.</text>
</comment>